<dbReference type="RefSeq" id="WP_062648276.1">
    <property type="nucleotide sequence ID" value="NZ_LPUR01000001.1"/>
</dbReference>
<keyword evidence="3" id="KW-0233">DNA recombination</keyword>
<evidence type="ECO:0000256" key="1">
    <source>
        <dbReference type="ARBA" id="ARBA00022908"/>
    </source>
</evidence>
<dbReference type="PROSITE" id="PS51736">
    <property type="entry name" value="RECOMBINASES_3"/>
    <property type="match status" value="1"/>
</dbReference>
<reference evidence="8" key="1">
    <citation type="submission" date="2015-12" db="EMBL/GenBank/DDBJ databases">
        <title>Genome sequence of a biocontrol rhizobacterium Chryseobacterium kwangjuense strain KJ1R5 isolated from pepper (Capsicum annuum L.).</title>
        <authorList>
            <person name="Jeong J.-J."/>
            <person name="Park H."/>
            <person name="Mannaa M."/>
            <person name="Sang M.K."/>
            <person name="Choi I.-G."/>
            <person name="Kim K.D."/>
        </authorList>
    </citation>
    <scope>NUCLEOTIDE SEQUENCE [LARGE SCALE GENOMIC DNA]</scope>
    <source>
        <strain evidence="8">KJ1R5</strain>
    </source>
</reference>
<dbReference type="SUPFAM" id="SSF53041">
    <property type="entry name" value="Resolvase-like"/>
    <property type="match status" value="1"/>
</dbReference>
<dbReference type="InterPro" id="IPR006119">
    <property type="entry name" value="Resolv_N"/>
</dbReference>
<keyword evidence="1" id="KW-0229">DNA integration</keyword>
<protein>
    <submittedName>
        <fullName evidence="7">Recombinase</fullName>
    </submittedName>
</protein>
<dbReference type="GO" id="GO:0003677">
    <property type="term" value="F:DNA binding"/>
    <property type="evidence" value="ECO:0007669"/>
    <property type="project" value="UniProtKB-KW"/>
</dbReference>
<dbReference type="PROSITE" id="PS00397">
    <property type="entry name" value="RECOMBINASES_1"/>
    <property type="match status" value="1"/>
</dbReference>
<dbReference type="Gene3D" id="3.40.50.1390">
    <property type="entry name" value="Resolvase, N-terminal catalytic domain"/>
    <property type="match status" value="1"/>
</dbReference>
<dbReference type="Pfam" id="PF00239">
    <property type="entry name" value="Resolvase"/>
    <property type="match status" value="1"/>
</dbReference>
<gene>
    <name evidence="7" type="ORF">AU378_04085</name>
</gene>
<dbReference type="AlphaFoldDB" id="A0A135WJ46"/>
<dbReference type="PANTHER" id="PTHR30461">
    <property type="entry name" value="DNA-INVERTASE FROM LAMBDOID PROPHAGE"/>
    <property type="match status" value="1"/>
</dbReference>
<comment type="caution">
    <text evidence="7">The sequence shown here is derived from an EMBL/GenBank/DDBJ whole genome shotgun (WGS) entry which is preliminary data.</text>
</comment>
<dbReference type="InterPro" id="IPR006118">
    <property type="entry name" value="Recombinase_CS"/>
</dbReference>
<feature type="domain" description="Resolvase/invertase-type recombinase catalytic" evidence="6">
    <location>
        <begin position="3"/>
        <end position="151"/>
    </location>
</feature>
<feature type="active site" description="O-(5'-phospho-DNA)-serine intermediate" evidence="4 5">
    <location>
        <position position="11"/>
    </location>
</feature>
<proteinExistence type="predicted"/>
<dbReference type="CDD" id="cd00338">
    <property type="entry name" value="Ser_Recombinase"/>
    <property type="match status" value="1"/>
</dbReference>
<evidence type="ECO:0000313" key="7">
    <source>
        <dbReference type="EMBL" id="KXH84944.1"/>
    </source>
</evidence>
<reference evidence="7 8" key="2">
    <citation type="journal article" date="2016" name="Genome Announc.">
        <title>Draft Genome Sequence of a Biocontrol Rhizobacterium, Chryseobacterium kwangjuense Strain KJ1R5, Isolated from Pepper (Capsicum annuum).</title>
        <authorList>
            <person name="Jeong J.J."/>
            <person name="Park H."/>
            <person name="Park B.H."/>
            <person name="Mannaa M."/>
            <person name="Sang M.K."/>
            <person name="Choi I.G."/>
            <person name="Kim K.D."/>
        </authorList>
    </citation>
    <scope>NUCLEOTIDE SEQUENCE [LARGE SCALE GENOMIC DNA]</scope>
    <source>
        <strain evidence="7 8">KJ1R5</strain>
    </source>
</reference>
<dbReference type="InterPro" id="IPR038109">
    <property type="entry name" value="DNA_bind_recomb_sf"/>
</dbReference>
<name>A0A135WJ46_9FLAO</name>
<dbReference type="InterPro" id="IPR050639">
    <property type="entry name" value="SSR_resolvase"/>
</dbReference>
<dbReference type="GO" id="GO:0000150">
    <property type="term" value="F:DNA strand exchange activity"/>
    <property type="evidence" value="ECO:0007669"/>
    <property type="project" value="InterPro"/>
</dbReference>
<dbReference type="GO" id="GO:0015074">
    <property type="term" value="P:DNA integration"/>
    <property type="evidence" value="ECO:0007669"/>
    <property type="project" value="UniProtKB-KW"/>
</dbReference>
<accession>A0A135WJ46</accession>
<dbReference type="Pfam" id="PF13408">
    <property type="entry name" value="Zn_ribbon_recom"/>
    <property type="match status" value="1"/>
</dbReference>
<dbReference type="Pfam" id="PF07508">
    <property type="entry name" value="Recombinase"/>
    <property type="match status" value="1"/>
</dbReference>
<dbReference type="SMART" id="SM00857">
    <property type="entry name" value="Resolvase"/>
    <property type="match status" value="1"/>
</dbReference>
<evidence type="ECO:0000256" key="5">
    <source>
        <dbReference type="PROSITE-ProRule" id="PRU10137"/>
    </source>
</evidence>
<keyword evidence="2" id="KW-0238">DNA-binding</keyword>
<evidence type="ECO:0000259" key="6">
    <source>
        <dbReference type="PROSITE" id="PS51736"/>
    </source>
</evidence>
<evidence type="ECO:0000256" key="3">
    <source>
        <dbReference type="ARBA" id="ARBA00023172"/>
    </source>
</evidence>
<evidence type="ECO:0000256" key="4">
    <source>
        <dbReference type="PIRSR" id="PIRSR606118-50"/>
    </source>
</evidence>
<evidence type="ECO:0000256" key="2">
    <source>
        <dbReference type="ARBA" id="ARBA00023125"/>
    </source>
</evidence>
<organism evidence="7 8">
    <name type="scientific">Chryseobacterium kwangjuense</name>
    <dbReference type="NCBI Taxonomy" id="267125"/>
    <lineage>
        <taxon>Bacteria</taxon>
        <taxon>Pseudomonadati</taxon>
        <taxon>Bacteroidota</taxon>
        <taxon>Flavobacteriia</taxon>
        <taxon>Flavobacteriales</taxon>
        <taxon>Weeksellaceae</taxon>
        <taxon>Chryseobacterium group</taxon>
        <taxon>Chryseobacterium</taxon>
    </lineage>
</organism>
<dbReference type="EMBL" id="LPUR01000001">
    <property type="protein sequence ID" value="KXH84944.1"/>
    <property type="molecule type" value="Genomic_DNA"/>
</dbReference>
<dbReference type="PANTHER" id="PTHR30461:SF23">
    <property type="entry name" value="DNA RECOMBINASE-RELATED"/>
    <property type="match status" value="1"/>
</dbReference>
<dbReference type="Proteomes" id="UP000070513">
    <property type="component" value="Unassembled WGS sequence"/>
</dbReference>
<sequence>MPAVYLYIRVSTDEQAVKGYSQRSQLERLVHYCKYNNLIITETIFEDYSAKTFNRPAWNRLMIKIKSLKNCPAIILFTYWDRFSRNITDAYLMLEKLGSMGVSFQAIDQPIDFSIPESKIILAVYLATSEVENDKRSRNVSLGMQKARLEGRWINKAPLGYRNKVTADGKKYIAPYGPEASIIREAFEEIIKERRVTISEIYKHAVSKGLRCSMSAFYRLIRNPIYCGQIKVPESESEKSKIINGLHTGIVSIILFEGVQKVLRELNNSKFIKKKKVLNENFILRGILLCPICGKTLTASSSQGKCKKYYYYHCTRECKYRIRTDFVNASFLTFLKEVQIDIPFLKIANDFLKEIDKGRQEAYQSKKREIGRAMDKSIDRSLNAHQLFSMGKIDYDDYFLIKNSCKVYLKNYASELREQALKAGVGMFGKKEGNNIFCHLGDIYEVSDISTKQKIARLFFPEKVIANENILNMLPEFIKIIFGIKLEKSGARLGETLRNDEKINHFLKEISLFAFEQQLKTI</sequence>
<dbReference type="OrthoDB" id="9815006at2"/>
<dbReference type="InterPro" id="IPR011109">
    <property type="entry name" value="DNA_bind_recombinase_dom"/>
</dbReference>
<dbReference type="InterPro" id="IPR025827">
    <property type="entry name" value="Zn_ribbon_recom_dom"/>
</dbReference>
<dbReference type="InterPro" id="IPR036162">
    <property type="entry name" value="Resolvase-like_N_sf"/>
</dbReference>
<evidence type="ECO:0000313" key="8">
    <source>
        <dbReference type="Proteomes" id="UP000070513"/>
    </source>
</evidence>
<dbReference type="Gene3D" id="3.90.1750.20">
    <property type="entry name" value="Putative Large Serine Recombinase, Chain B, Domain 2"/>
    <property type="match status" value="1"/>
</dbReference>